<evidence type="ECO:0000256" key="2">
    <source>
        <dbReference type="ARBA" id="ARBA00022441"/>
    </source>
</evidence>
<feature type="domain" description="BTB" evidence="6">
    <location>
        <begin position="58"/>
        <end position="127"/>
    </location>
</feature>
<dbReference type="Gene3D" id="2.120.10.80">
    <property type="entry name" value="Kelch-type beta propeller"/>
    <property type="match status" value="1"/>
</dbReference>
<dbReference type="InterPro" id="IPR015915">
    <property type="entry name" value="Kelch-typ_b-propeller"/>
</dbReference>
<dbReference type="FunFam" id="1.25.40.420:FF:000001">
    <property type="entry name" value="Kelch-like family member 12"/>
    <property type="match status" value="1"/>
</dbReference>
<dbReference type="CTD" id="3792"/>
<dbReference type="GO" id="GO:0005737">
    <property type="term" value="C:cytoplasm"/>
    <property type="evidence" value="ECO:0007669"/>
    <property type="project" value="UniProtKB-ARBA"/>
</dbReference>
<dbReference type="Pfam" id="PF01344">
    <property type="entry name" value="Kelch_1"/>
    <property type="match status" value="5"/>
</dbReference>
<dbReference type="SUPFAM" id="SSF54695">
    <property type="entry name" value="POZ domain"/>
    <property type="match status" value="1"/>
</dbReference>
<dbReference type="InterPro" id="IPR000210">
    <property type="entry name" value="BTB/POZ_dom"/>
</dbReference>
<dbReference type="GO" id="GO:0003779">
    <property type="term" value="F:actin binding"/>
    <property type="evidence" value="ECO:0007669"/>
    <property type="project" value="UniProtKB-KW"/>
</dbReference>
<organism evidence="7 8">
    <name type="scientific">Varroa destructor</name>
    <name type="common">Honeybee mite</name>
    <dbReference type="NCBI Taxonomy" id="109461"/>
    <lineage>
        <taxon>Eukaryota</taxon>
        <taxon>Metazoa</taxon>
        <taxon>Ecdysozoa</taxon>
        <taxon>Arthropoda</taxon>
        <taxon>Chelicerata</taxon>
        <taxon>Arachnida</taxon>
        <taxon>Acari</taxon>
        <taxon>Parasitiformes</taxon>
        <taxon>Mesostigmata</taxon>
        <taxon>Gamasina</taxon>
        <taxon>Dermanyssoidea</taxon>
        <taxon>Varroidae</taxon>
        <taxon>Varroa</taxon>
    </lineage>
</organism>
<dbReference type="SMART" id="SM00225">
    <property type="entry name" value="BTB"/>
    <property type="match status" value="1"/>
</dbReference>
<evidence type="ECO:0000256" key="3">
    <source>
        <dbReference type="ARBA" id="ARBA00022737"/>
    </source>
</evidence>
<dbReference type="PROSITE" id="PS50097">
    <property type="entry name" value="BTB"/>
    <property type="match status" value="1"/>
</dbReference>
<dbReference type="InterPro" id="IPR011333">
    <property type="entry name" value="SKP1/BTB/POZ_sf"/>
</dbReference>
<keyword evidence="2" id="KW-0880">Kelch repeat</keyword>
<reference evidence="7" key="1">
    <citation type="submission" date="2021-01" db="UniProtKB">
        <authorList>
            <consortium name="EnsemblMetazoa"/>
        </authorList>
    </citation>
    <scope>IDENTIFICATION</scope>
</reference>
<dbReference type="OMA" id="EVPAHKN"/>
<dbReference type="FunFam" id="3.30.710.10:FF:000001">
    <property type="entry name" value="Kelch-like family member 20"/>
    <property type="match status" value="1"/>
</dbReference>
<dbReference type="UniPathway" id="UPA00143"/>
<evidence type="ECO:0000313" key="7">
    <source>
        <dbReference type="EnsemblMetazoa" id="XP_022644112"/>
    </source>
</evidence>
<dbReference type="KEGG" id="vde:111243185"/>
<dbReference type="SMART" id="SM00875">
    <property type="entry name" value="BACK"/>
    <property type="match status" value="1"/>
</dbReference>
<name>A0A7M7IXY6_VARDE</name>
<keyword evidence="8" id="KW-1185">Reference proteome</keyword>
<dbReference type="GeneID" id="111243185"/>
<proteinExistence type="predicted"/>
<dbReference type="RefSeq" id="XP_022644112.1">
    <property type="nucleotide sequence ID" value="XM_022788377.1"/>
</dbReference>
<dbReference type="Proteomes" id="UP000594260">
    <property type="component" value="Unplaced"/>
</dbReference>
<evidence type="ECO:0000256" key="1">
    <source>
        <dbReference type="ARBA" id="ARBA00013699"/>
    </source>
</evidence>
<dbReference type="InterPro" id="IPR006652">
    <property type="entry name" value="Kelch_1"/>
</dbReference>
<comment type="function">
    <text evidence="5">Probable substrate-specific adapter of an E3 ubiquitin-protein ligase complex which mediates the ubiquitination and subsequent proteasomal degradation of target proteins. May have a role in synapse differentiation and growth.</text>
</comment>
<dbReference type="Pfam" id="PF07707">
    <property type="entry name" value="BACK"/>
    <property type="match status" value="1"/>
</dbReference>
<dbReference type="SUPFAM" id="SSF117281">
    <property type="entry name" value="Kelch motif"/>
    <property type="match status" value="2"/>
</dbReference>
<dbReference type="PIRSF" id="PIRSF037037">
    <property type="entry name" value="Kelch-like_protein_gigaxonin"/>
    <property type="match status" value="1"/>
</dbReference>
<accession>A0A7M7IXY6</accession>
<dbReference type="Gene3D" id="3.30.710.10">
    <property type="entry name" value="Potassium Channel Kv1.1, Chain A"/>
    <property type="match status" value="1"/>
</dbReference>
<dbReference type="GO" id="GO:0016567">
    <property type="term" value="P:protein ubiquitination"/>
    <property type="evidence" value="ECO:0007669"/>
    <property type="project" value="UniProtKB-UniPathway"/>
</dbReference>
<dbReference type="PRINTS" id="PR00501">
    <property type="entry name" value="KELCHREPEAT"/>
</dbReference>
<sequence>MSLPESSEYLTQSDLALKLEQHGADGQLRTPPAAFKNPEHTNRAFDIMNSLRQQDDLCDVTLVASGVEAKAHRLVLASCSPYFRAMFTGPVVFEEQRRETITLQGLEGDALLLLVGYIYSGQIHVDEDNVQLILPAAGMLQLTAVRDACCDFLHRQLHPSNCLGIRRFADLHGCAELVAVADSFIEQNFVEVVQHEEFLTLTAAQVAQLIRSDKLSVQTEEQVYEAVMFWVRFAPPTRQRALGELMQHVRLPLLSQEFLVSRVEADLRASQDCKDFLIEAMKYHLLRDEEKNLFENTIPRAKPRQPRGKPKILMVVGGQAPKAIRSVEGFDFKKERWVSLPDLPSRRCRAGVAVLNGQVFAVGGFNGSLRVRTVDLYDPQRDQWTQAPQLEARRSTLGVAVLNNVIYAVGGFDGATGLNTAECFDPRVAEWRDIAPMSIRRSSVGVGVLGGLLFAVGGYDGASRQCLSSVEVYDPKTDEWRPCADMISRRSGAGVGVLNGCLYAVGGHDGPVVRKSVECFCPFDPENGPSATINAASSSSGSSVISASSGGSMGFAPHGSGAPVAGAWRAVPDMMLARRNAGVVAHEGRLYVVGGDDGTCNLASVEVYDPAKNEWTMLNSFMQQGRSYAGVAIVDSPF</sequence>
<dbReference type="InterPro" id="IPR011705">
    <property type="entry name" value="BACK"/>
</dbReference>
<protein>
    <recommendedName>
        <fullName evidence="1">Kelch-like protein diablo</fullName>
    </recommendedName>
</protein>
<evidence type="ECO:0000256" key="5">
    <source>
        <dbReference type="ARBA" id="ARBA00043912"/>
    </source>
</evidence>
<dbReference type="PANTHER" id="PTHR45632">
    <property type="entry name" value="LD33804P"/>
    <property type="match status" value="1"/>
</dbReference>
<keyword evidence="4" id="KW-0009">Actin-binding</keyword>
<dbReference type="FunCoup" id="A0A7M7IXY6">
    <property type="interactions" value="597"/>
</dbReference>
<dbReference type="AlphaFoldDB" id="A0A7M7IXY6"/>
<dbReference type="SMART" id="SM00612">
    <property type="entry name" value="Kelch"/>
    <property type="match status" value="6"/>
</dbReference>
<evidence type="ECO:0000259" key="6">
    <source>
        <dbReference type="PROSITE" id="PS50097"/>
    </source>
</evidence>
<dbReference type="Gene3D" id="1.25.40.420">
    <property type="match status" value="1"/>
</dbReference>
<evidence type="ECO:0000256" key="4">
    <source>
        <dbReference type="ARBA" id="ARBA00023203"/>
    </source>
</evidence>
<dbReference type="EnsemblMetazoa" id="XM_022788377">
    <property type="protein sequence ID" value="XP_022644112"/>
    <property type="gene ID" value="LOC111243185"/>
</dbReference>
<dbReference type="InterPro" id="IPR017096">
    <property type="entry name" value="BTB-kelch_protein"/>
</dbReference>
<dbReference type="OrthoDB" id="45365at2759"/>
<evidence type="ECO:0000313" key="8">
    <source>
        <dbReference type="Proteomes" id="UP000594260"/>
    </source>
</evidence>
<keyword evidence="3" id="KW-0677">Repeat</keyword>
<dbReference type="PANTHER" id="PTHR45632:SF17">
    <property type="entry name" value="KELCH-LIKE PROTEIN 31"/>
    <property type="match status" value="1"/>
</dbReference>
<dbReference type="InParanoid" id="A0A7M7IXY6"/>
<dbReference type="Pfam" id="PF00651">
    <property type="entry name" value="BTB"/>
    <property type="match status" value="1"/>
</dbReference>